<sequence length="557" mass="61296">MNIERAEVDGVPVVWTPSGDKLTAGLAFRVGRADEVLARGGITHLTEHLTLYRVGQADYHYNGQVDATTTLFVTHGEADDIVSFFEVVCAALRDLPLERLPVERGILRTEEAGQSHGVIGRFLIWRYGAQKFGLPAYDQLGLDDITPDELTEWARRWFTRGNAVFWIAGGPPPEGLRLDLPDGPRMPTPVASDLLIRTPSYFPGPADGVGMHSVITRSTASAVYGKALERRLTRTLRHDRGLTYTPAIGYHPHNAHRAELVVWADGRPEQLPDLVEAFLAELDRPFTVEETSAAVDAVRAQRKEPGAEVGTVATAAWDVLHGREWRDEEDRARELDAVTADALNAVAKEAMTNALLHAPQGHPFPYQRFAAAPASSQPWVEGDRYLPTDHPVDRSHLVIGPKGISLFGPDDEWTVRFKAVAAMLSRPDGGRTLIGLDGVSVAVEPGLWRKSADLIERLDAAVPASLVVHMPAREDKEIPKPHTRWHQRAWAHVRVLTRRTIGVFTLIRLSGRPRRVAVGLLVAAALILAMILSPNHAPTVLAISLASLFGAWRSRRL</sequence>
<evidence type="ECO:0000313" key="1">
    <source>
        <dbReference type="EMBL" id="GIG84535.1"/>
    </source>
</evidence>
<dbReference type="AlphaFoldDB" id="A0A8J3VB55"/>
<dbReference type="Gene3D" id="3.30.830.10">
    <property type="entry name" value="Metalloenzyme, LuxS/M16 peptidase-like"/>
    <property type="match status" value="2"/>
</dbReference>
<dbReference type="RefSeq" id="WP_203887801.1">
    <property type="nucleotide sequence ID" value="NZ_BAABHH010000035.1"/>
</dbReference>
<proteinExistence type="predicted"/>
<accession>A0A8J3VB55</accession>
<keyword evidence="2" id="KW-1185">Reference proteome</keyword>
<dbReference type="SUPFAM" id="SSF63411">
    <property type="entry name" value="LuxS/MPP-like metallohydrolase"/>
    <property type="match status" value="2"/>
</dbReference>
<protein>
    <recommendedName>
        <fullName evidence="3">Insulinase family protein</fullName>
    </recommendedName>
</protein>
<reference evidence="1 2" key="1">
    <citation type="submission" date="2021-01" db="EMBL/GenBank/DDBJ databases">
        <title>Whole genome shotgun sequence of Planotetraspora kaengkrachanensis NBRC 104272.</title>
        <authorList>
            <person name="Komaki H."/>
            <person name="Tamura T."/>
        </authorList>
    </citation>
    <scope>NUCLEOTIDE SEQUENCE [LARGE SCALE GENOMIC DNA]</scope>
    <source>
        <strain evidence="1 2">NBRC 104272</strain>
    </source>
</reference>
<dbReference type="Proteomes" id="UP000630097">
    <property type="component" value="Unassembled WGS sequence"/>
</dbReference>
<evidence type="ECO:0008006" key="3">
    <source>
        <dbReference type="Google" id="ProtNLM"/>
    </source>
</evidence>
<name>A0A8J3VB55_9ACTN</name>
<dbReference type="EMBL" id="BONV01000053">
    <property type="protein sequence ID" value="GIG84535.1"/>
    <property type="molecule type" value="Genomic_DNA"/>
</dbReference>
<dbReference type="InterPro" id="IPR011249">
    <property type="entry name" value="Metalloenz_LuxS/M16"/>
</dbReference>
<evidence type="ECO:0000313" key="2">
    <source>
        <dbReference type="Proteomes" id="UP000630097"/>
    </source>
</evidence>
<organism evidence="1 2">
    <name type="scientific">Planotetraspora kaengkrachanensis</name>
    <dbReference type="NCBI Taxonomy" id="575193"/>
    <lineage>
        <taxon>Bacteria</taxon>
        <taxon>Bacillati</taxon>
        <taxon>Actinomycetota</taxon>
        <taxon>Actinomycetes</taxon>
        <taxon>Streptosporangiales</taxon>
        <taxon>Streptosporangiaceae</taxon>
        <taxon>Planotetraspora</taxon>
    </lineage>
</organism>
<dbReference type="GO" id="GO:0046872">
    <property type="term" value="F:metal ion binding"/>
    <property type="evidence" value="ECO:0007669"/>
    <property type="project" value="InterPro"/>
</dbReference>
<comment type="caution">
    <text evidence="1">The sequence shown here is derived from an EMBL/GenBank/DDBJ whole genome shotgun (WGS) entry which is preliminary data.</text>
</comment>
<gene>
    <name evidence="1" type="ORF">Pka01_76620</name>
</gene>